<evidence type="ECO:0000256" key="2">
    <source>
        <dbReference type="ARBA" id="ARBA00023002"/>
    </source>
</evidence>
<dbReference type="GO" id="GO:0016616">
    <property type="term" value="F:oxidoreductase activity, acting on the CH-OH group of donors, NAD or NADP as acceptor"/>
    <property type="evidence" value="ECO:0007669"/>
    <property type="project" value="TreeGrafter"/>
</dbReference>
<evidence type="ECO:0000313" key="3">
    <source>
        <dbReference type="EMBL" id="KAJ8942454.1"/>
    </source>
</evidence>
<dbReference type="GO" id="GO:0005737">
    <property type="term" value="C:cytoplasm"/>
    <property type="evidence" value="ECO:0007669"/>
    <property type="project" value="TreeGrafter"/>
</dbReference>
<sequence length="290" mass="32064">MSLRKNVLELIIRGTCQTSTQDAEKKVLMDPKCKTAIITGGTGGIGFATAHQLLANKARVVALLGTDPRKGLEAVRNLNCAYGRDKAVFVKCDVRNKCDIEEVLTQLKSDYEKMEIIVNAAGIWNDKEWEQELAVNLSGIIITSLAAEKYLDKENGVVINLAGTLGLQPVPPSPILAALQSGVIQLSQSLGHDLNFRRTGIRYVALCPGITQTDFSKDVEKRVRTPEEARDLENFLKKAHRQKPDVCAKSVVELIKYGPTGSTWVIEGSRLFYLNLPDWKKHCNLVSQFT</sequence>
<protein>
    <recommendedName>
        <fullName evidence="5">Alcohol dehydrogenase</fullName>
    </recommendedName>
</protein>
<dbReference type="PRINTS" id="PR00081">
    <property type="entry name" value="GDHRDH"/>
</dbReference>
<organism evidence="3 4">
    <name type="scientific">Aromia moschata</name>
    <dbReference type="NCBI Taxonomy" id="1265417"/>
    <lineage>
        <taxon>Eukaryota</taxon>
        <taxon>Metazoa</taxon>
        <taxon>Ecdysozoa</taxon>
        <taxon>Arthropoda</taxon>
        <taxon>Hexapoda</taxon>
        <taxon>Insecta</taxon>
        <taxon>Pterygota</taxon>
        <taxon>Neoptera</taxon>
        <taxon>Endopterygota</taxon>
        <taxon>Coleoptera</taxon>
        <taxon>Polyphaga</taxon>
        <taxon>Cucujiformia</taxon>
        <taxon>Chrysomeloidea</taxon>
        <taxon>Cerambycidae</taxon>
        <taxon>Cerambycinae</taxon>
        <taxon>Callichromatini</taxon>
        <taxon>Aromia</taxon>
    </lineage>
</organism>
<comment type="caution">
    <text evidence="3">The sequence shown here is derived from an EMBL/GenBank/DDBJ whole genome shotgun (WGS) entry which is preliminary data.</text>
</comment>
<keyword evidence="2" id="KW-0560">Oxidoreductase</keyword>
<dbReference type="InterPro" id="IPR002347">
    <property type="entry name" value="SDR_fam"/>
</dbReference>
<dbReference type="Pfam" id="PF00106">
    <property type="entry name" value="adh_short"/>
    <property type="match status" value="1"/>
</dbReference>
<dbReference type="Proteomes" id="UP001162162">
    <property type="component" value="Unassembled WGS sequence"/>
</dbReference>
<dbReference type="AlphaFoldDB" id="A0AAV8XUQ2"/>
<reference evidence="3" key="1">
    <citation type="journal article" date="2023" name="Insect Mol. Biol.">
        <title>Genome sequencing provides insights into the evolution of gene families encoding plant cell wall-degrading enzymes in longhorned beetles.</title>
        <authorList>
            <person name="Shin N.R."/>
            <person name="Okamura Y."/>
            <person name="Kirsch R."/>
            <person name="Pauchet Y."/>
        </authorList>
    </citation>
    <scope>NUCLEOTIDE SEQUENCE</scope>
    <source>
        <strain evidence="3">AMC_N1</strain>
    </source>
</reference>
<proteinExistence type="inferred from homology"/>
<evidence type="ECO:0000256" key="1">
    <source>
        <dbReference type="ARBA" id="ARBA00006484"/>
    </source>
</evidence>
<keyword evidence="4" id="KW-1185">Reference proteome</keyword>
<dbReference type="InterPro" id="IPR036291">
    <property type="entry name" value="NAD(P)-bd_dom_sf"/>
</dbReference>
<gene>
    <name evidence="3" type="ORF">NQ318_002667</name>
</gene>
<dbReference type="PANTHER" id="PTHR44229">
    <property type="entry name" value="15-HYDROXYPROSTAGLANDIN DEHYDROGENASE [NAD(+)]"/>
    <property type="match status" value="1"/>
</dbReference>
<accession>A0AAV8XUQ2</accession>
<dbReference type="SUPFAM" id="SSF51735">
    <property type="entry name" value="NAD(P)-binding Rossmann-fold domains"/>
    <property type="match status" value="1"/>
</dbReference>
<name>A0AAV8XUQ2_9CUCU</name>
<dbReference type="PANTHER" id="PTHR44229:SF8">
    <property type="entry name" value="ALCOHOL DEHYDROGENASE-RELATED"/>
    <property type="match status" value="1"/>
</dbReference>
<evidence type="ECO:0000313" key="4">
    <source>
        <dbReference type="Proteomes" id="UP001162162"/>
    </source>
</evidence>
<dbReference type="EMBL" id="JAPWTK010000325">
    <property type="protein sequence ID" value="KAJ8942454.1"/>
    <property type="molecule type" value="Genomic_DNA"/>
</dbReference>
<evidence type="ECO:0008006" key="5">
    <source>
        <dbReference type="Google" id="ProtNLM"/>
    </source>
</evidence>
<dbReference type="Gene3D" id="3.40.50.720">
    <property type="entry name" value="NAD(P)-binding Rossmann-like Domain"/>
    <property type="match status" value="1"/>
</dbReference>
<comment type="similarity">
    <text evidence="1">Belongs to the short-chain dehydrogenases/reductases (SDR) family.</text>
</comment>